<protein>
    <submittedName>
        <fullName evidence="2">Uncharacterized protein</fullName>
    </submittedName>
</protein>
<sequence length="42" mass="4855">MKSLTKIKSNAEFQDKIEPKMPKPNGTNLARFSNHLHNFPPF</sequence>
<evidence type="ECO:0000313" key="2">
    <source>
        <dbReference type="EnsemblMetazoa" id="tetur06g01650.1"/>
    </source>
</evidence>
<accession>T1K6T5</accession>
<feature type="region of interest" description="Disordered" evidence="1">
    <location>
        <begin position="1"/>
        <end position="42"/>
    </location>
</feature>
<feature type="compositionally biased region" description="Polar residues" evidence="1">
    <location>
        <begin position="1"/>
        <end position="12"/>
    </location>
</feature>
<dbReference type="Proteomes" id="UP000015104">
    <property type="component" value="Unassembled WGS sequence"/>
</dbReference>
<reference evidence="3" key="1">
    <citation type="submission" date="2011-08" db="EMBL/GenBank/DDBJ databases">
        <authorList>
            <person name="Rombauts S."/>
        </authorList>
    </citation>
    <scope>NUCLEOTIDE SEQUENCE</scope>
    <source>
        <strain evidence="3">London</strain>
    </source>
</reference>
<dbReference type="EnsemblMetazoa" id="tetur06g01650.1">
    <property type="protein sequence ID" value="tetur06g01650.1"/>
    <property type="gene ID" value="tetur06g01650"/>
</dbReference>
<dbReference type="HOGENOM" id="CLU_3261139_0_0_1"/>
<evidence type="ECO:0000256" key="1">
    <source>
        <dbReference type="SAM" id="MobiDB-lite"/>
    </source>
</evidence>
<organism evidence="2 3">
    <name type="scientific">Tetranychus urticae</name>
    <name type="common">Two-spotted spider mite</name>
    <dbReference type="NCBI Taxonomy" id="32264"/>
    <lineage>
        <taxon>Eukaryota</taxon>
        <taxon>Metazoa</taxon>
        <taxon>Ecdysozoa</taxon>
        <taxon>Arthropoda</taxon>
        <taxon>Chelicerata</taxon>
        <taxon>Arachnida</taxon>
        <taxon>Acari</taxon>
        <taxon>Acariformes</taxon>
        <taxon>Trombidiformes</taxon>
        <taxon>Prostigmata</taxon>
        <taxon>Eleutherengona</taxon>
        <taxon>Raphignathae</taxon>
        <taxon>Tetranychoidea</taxon>
        <taxon>Tetranychidae</taxon>
        <taxon>Tetranychus</taxon>
    </lineage>
</organism>
<proteinExistence type="predicted"/>
<keyword evidence="3" id="KW-1185">Reference proteome</keyword>
<name>T1K6T5_TETUR</name>
<reference evidence="2" key="2">
    <citation type="submission" date="2015-06" db="UniProtKB">
        <authorList>
            <consortium name="EnsemblMetazoa"/>
        </authorList>
    </citation>
    <scope>IDENTIFICATION</scope>
</reference>
<dbReference type="EMBL" id="CAEY01001795">
    <property type="status" value="NOT_ANNOTATED_CDS"/>
    <property type="molecule type" value="Genomic_DNA"/>
</dbReference>
<evidence type="ECO:0000313" key="3">
    <source>
        <dbReference type="Proteomes" id="UP000015104"/>
    </source>
</evidence>
<dbReference type="AlphaFoldDB" id="T1K6T5"/>